<keyword evidence="2" id="KW-1185">Reference proteome</keyword>
<evidence type="ECO:0000313" key="2">
    <source>
        <dbReference type="Proteomes" id="UP000492821"/>
    </source>
</evidence>
<keyword evidence="1" id="KW-0812">Transmembrane</keyword>
<reference evidence="3" key="2">
    <citation type="submission" date="2020-10" db="UniProtKB">
        <authorList>
            <consortium name="WormBaseParasite"/>
        </authorList>
    </citation>
    <scope>IDENTIFICATION</scope>
</reference>
<keyword evidence="1" id="KW-0472">Membrane</keyword>
<protein>
    <submittedName>
        <fullName evidence="3">Uncharacterized protein</fullName>
    </submittedName>
</protein>
<reference evidence="2" key="1">
    <citation type="journal article" date="2013" name="Genetics">
        <title>The draft genome and transcriptome of Panagrellus redivivus are shaped by the harsh demands of a free-living lifestyle.</title>
        <authorList>
            <person name="Srinivasan J."/>
            <person name="Dillman A.R."/>
            <person name="Macchietto M.G."/>
            <person name="Heikkinen L."/>
            <person name="Lakso M."/>
            <person name="Fracchia K.M."/>
            <person name="Antoshechkin I."/>
            <person name="Mortazavi A."/>
            <person name="Wong G."/>
            <person name="Sternberg P.W."/>
        </authorList>
    </citation>
    <scope>NUCLEOTIDE SEQUENCE [LARGE SCALE GENOMIC DNA]</scope>
    <source>
        <strain evidence="2">MT8872</strain>
    </source>
</reference>
<evidence type="ECO:0000313" key="3">
    <source>
        <dbReference type="WBParaSite" id="Pan_g18725.t1"/>
    </source>
</evidence>
<dbReference type="AlphaFoldDB" id="A0A7E4VAY4"/>
<feature type="transmembrane region" description="Helical" evidence="1">
    <location>
        <begin position="164"/>
        <end position="192"/>
    </location>
</feature>
<evidence type="ECO:0000256" key="1">
    <source>
        <dbReference type="SAM" id="Phobius"/>
    </source>
</evidence>
<accession>A0A7E4VAY4</accession>
<keyword evidence="1" id="KW-1133">Transmembrane helix</keyword>
<sequence>MIKYVFVVTFHILRHIHSFDVAKEVDGGVQFINTGSVELVVPETLSFTVKRLHKSKLCIGDFIICYEPTSTIKHDEQAPYYNVKPPCPAGTCTLWIHPTGGYFIAATISDDIIYAKVEDEYDEVCPRKVINNRANFTILKLPDCPVIMNDAALPSVEAKKNTTLATVGIIAGCVVAVLLLLSIIIIVGYCFYK</sequence>
<organism evidence="2 3">
    <name type="scientific">Panagrellus redivivus</name>
    <name type="common">Microworm</name>
    <dbReference type="NCBI Taxonomy" id="6233"/>
    <lineage>
        <taxon>Eukaryota</taxon>
        <taxon>Metazoa</taxon>
        <taxon>Ecdysozoa</taxon>
        <taxon>Nematoda</taxon>
        <taxon>Chromadorea</taxon>
        <taxon>Rhabditida</taxon>
        <taxon>Tylenchina</taxon>
        <taxon>Panagrolaimomorpha</taxon>
        <taxon>Panagrolaimoidea</taxon>
        <taxon>Panagrolaimidae</taxon>
        <taxon>Panagrellus</taxon>
    </lineage>
</organism>
<dbReference type="Proteomes" id="UP000492821">
    <property type="component" value="Unassembled WGS sequence"/>
</dbReference>
<proteinExistence type="predicted"/>
<dbReference type="WBParaSite" id="Pan_g18725.t1">
    <property type="protein sequence ID" value="Pan_g18725.t1"/>
    <property type="gene ID" value="Pan_g18725"/>
</dbReference>
<name>A0A7E4VAY4_PANRE</name>